<evidence type="ECO:0000313" key="1">
    <source>
        <dbReference type="Ensembl" id="ENSCAFP00030034693.1"/>
    </source>
</evidence>
<organism evidence="1 2">
    <name type="scientific">Canis lupus familiaris</name>
    <name type="common">Dog</name>
    <name type="synonym">Canis familiaris</name>
    <dbReference type="NCBI Taxonomy" id="9615"/>
    <lineage>
        <taxon>Eukaryota</taxon>
        <taxon>Metazoa</taxon>
        <taxon>Chordata</taxon>
        <taxon>Craniata</taxon>
        <taxon>Vertebrata</taxon>
        <taxon>Euteleostomi</taxon>
        <taxon>Mammalia</taxon>
        <taxon>Eutheria</taxon>
        <taxon>Laurasiatheria</taxon>
        <taxon>Carnivora</taxon>
        <taxon>Caniformia</taxon>
        <taxon>Canidae</taxon>
        <taxon>Canis</taxon>
    </lineage>
</organism>
<dbReference type="AlphaFoldDB" id="A0A8C0PGG0"/>
<dbReference type="Proteomes" id="UP000694429">
    <property type="component" value="Chromosome 16"/>
</dbReference>
<reference evidence="1" key="2">
    <citation type="submission" date="2025-08" db="UniProtKB">
        <authorList>
            <consortium name="Ensembl"/>
        </authorList>
    </citation>
    <scope>IDENTIFICATION</scope>
</reference>
<accession>A0A8C0PGG0</accession>
<evidence type="ECO:0000313" key="2">
    <source>
        <dbReference type="Proteomes" id="UP000694429"/>
    </source>
</evidence>
<reference evidence="1" key="1">
    <citation type="submission" date="2019-03" db="EMBL/GenBank/DDBJ databases">
        <authorList>
            <person name="Warren W.C."/>
            <person name="Johnson G.S."/>
        </authorList>
    </citation>
    <scope>NUCLEOTIDE SEQUENCE [LARGE SCALE GENOMIC DNA]</scope>
    <source>
        <strain evidence="1">Basenji</strain>
    </source>
</reference>
<proteinExistence type="predicted"/>
<name>A0A8C0PGG0_CANLF</name>
<sequence length="108" mass="12382">MWAWIPDISVFPESLLPSIEVTGVSAISSHKESISVPGQRHQDMFSFKNDKCHKSDQTKKINANLHNGEGQHCKEVLLQELAKHSKYKPFQKFFKKQKPHKNPNTVKS</sequence>
<dbReference type="Ensembl" id="ENSCAFT00030039770.1">
    <property type="protein sequence ID" value="ENSCAFP00030034693.1"/>
    <property type="gene ID" value="ENSCAFG00030021678.1"/>
</dbReference>
<protein>
    <submittedName>
        <fullName evidence="1">Uncharacterized protein</fullName>
    </submittedName>
</protein>